<gene>
    <name evidence="17" type="ORF">BU26DRAFT_518883</name>
</gene>
<dbReference type="InterPro" id="IPR013780">
    <property type="entry name" value="Glyco_hydro_b"/>
</dbReference>
<proteinExistence type="inferred from homology"/>
<dbReference type="PANTHER" id="PTHR10357">
    <property type="entry name" value="ALPHA-AMYLASE FAMILY MEMBER"/>
    <property type="match status" value="1"/>
</dbReference>
<evidence type="ECO:0000256" key="2">
    <source>
        <dbReference type="ARBA" id="ARBA00001913"/>
    </source>
</evidence>
<dbReference type="InterPro" id="IPR013783">
    <property type="entry name" value="Ig-like_fold"/>
</dbReference>
<dbReference type="InterPro" id="IPR017853">
    <property type="entry name" value="GH"/>
</dbReference>
<dbReference type="Gene3D" id="3.20.20.80">
    <property type="entry name" value="Glycosidases"/>
    <property type="match status" value="1"/>
</dbReference>
<comment type="catalytic activity">
    <reaction evidence="1 14">
        <text>Endohydrolysis of (1-&gt;4)-alpha-D-glucosidic linkages in polysaccharides containing three or more (1-&gt;4)-alpha-linked D-glucose units.</text>
        <dbReference type="EC" id="3.2.1.1"/>
    </reaction>
</comment>
<evidence type="ECO:0000313" key="18">
    <source>
        <dbReference type="Proteomes" id="UP000800094"/>
    </source>
</evidence>
<keyword evidence="12" id="KW-0624">Polysaccharide degradation</keyword>
<organism evidence="17 18">
    <name type="scientific">Trematosphaeria pertusa</name>
    <dbReference type="NCBI Taxonomy" id="390896"/>
    <lineage>
        <taxon>Eukaryota</taxon>
        <taxon>Fungi</taxon>
        <taxon>Dikarya</taxon>
        <taxon>Ascomycota</taxon>
        <taxon>Pezizomycotina</taxon>
        <taxon>Dothideomycetes</taxon>
        <taxon>Pleosporomycetidae</taxon>
        <taxon>Pleosporales</taxon>
        <taxon>Massarineae</taxon>
        <taxon>Trematosphaeriaceae</taxon>
        <taxon>Trematosphaeria</taxon>
    </lineage>
</organism>
<comment type="cofactor">
    <cofactor evidence="2">
        <name>Ca(2+)</name>
        <dbReference type="ChEBI" id="CHEBI:29108"/>
    </cofactor>
</comment>
<comment type="similarity">
    <text evidence="3 13">Belongs to the glycosyl hydrolase 13 family.</text>
</comment>
<dbReference type="FunFam" id="2.60.40.10:FF:000552">
    <property type="entry name" value="Related to glucoamylase"/>
    <property type="match status" value="1"/>
</dbReference>
<accession>A0A6A6IDK9</accession>
<dbReference type="InterPro" id="IPR006046">
    <property type="entry name" value="Alpha_amylase"/>
</dbReference>
<reference evidence="17" key="1">
    <citation type="journal article" date="2020" name="Stud. Mycol.">
        <title>101 Dothideomycetes genomes: a test case for predicting lifestyles and emergence of pathogens.</title>
        <authorList>
            <person name="Haridas S."/>
            <person name="Albert R."/>
            <person name="Binder M."/>
            <person name="Bloem J."/>
            <person name="Labutti K."/>
            <person name="Salamov A."/>
            <person name="Andreopoulos B."/>
            <person name="Baker S."/>
            <person name="Barry K."/>
            <person name="Bills G."/>
            <person name="Bluhm B."/>
            <person name="Cannon C."/>
            <person name="Castanera R."/>
            <person name="Culley D."/>
            <person name="Daum C."/>
            <person name="Ezra D."/>
            <person name="Gonzalez J."/>
            <person name="Henrissat B."/>
            <person name="Kuo A."/>
            <person name="Liang C."/>
            <person name="Lipzen A."/>
            <person name="Lutzoni F."/>
            <person name="Magnuson J."/>
            <person name="Mondo S."/>
            <person name="Nolan M."/>
            <person name="Ohm R."/>
            <person name="Pangilinan J."/>
            <person name="Park H.-J."/>
            <person name="Ramirez L."/>
            <person name="Alfaro M."/>
            <person name="Sun H."/>
            <person name="Tritt A."/>
            <person name="Yoshinaga Y."/>
            <person name="Zwiers L.-H."/>
            <person name="Turgeon B."/>
            <person name="Goodwin S."/>
            <person name="Spatafora J."/>
            <person name="Crous P."/>
            <person name="Grigoriev I."/>
        </authorList>
    </citation>
    <scope>NUCLEOTIDE SEQUENCE</scope>
    <source>
        <strain evidence="17">CBS 122368</strain>
    </source>
</reference>
<feature type="domain" description="CBM20" evidence="16">
    <location>
        <begin position="486"/>
        <end position="591"/>
    </location>
</feature>
<keyword evidence="8" id="KW-0106">Calcium</keyword>
<dbReference type="SMART" id="SM00642">
    <property type="entry name" value="Aamy"/>
    <property type="match status" value="1"/>
</dbReference>
<dbReference type="Pfam" id="PF00128">
    <property type="entry name" value="Alpha-amylase"/>
    <property type="match status" value="1"/>
</dbReference>
<dbReference type="Gene3D" id="2.60.40.1180">
    <property type="entry name" value="Golgi alpha-mannosidase II"/>
    <property type="match status" value="1"/>
</dbReference>
<evidence type="ECO:0000256" key="9">
    <source>
        <dbReference type="ARBA" id="ARBA00023180"/>
    </source>
</evidence>
<dbReference type="EMBL" id="ML987195">
    <property type="protein sequence ID" value="KAF2248664.1"/>
    <property type="molecule type" value="Genomic_DNA"/>
</dbReference>
<evidence type="ECO:0000256" key="11">
    <source>
        <dbReference type="ARBA" id="ARBA00023295"/>
    </source>
</evidence>
<dbReference type="SMART" id="SM01065">
    <property type="entry name" value="CBM_2"/>
    <property type="match status" value="1"/>
</dbReference>
<evidence type="ECO:0000256" key="3">
    <source>
        <dbReference type="ARBA" id="ARBA00008061"/>
    </source>
</evidence>
<dbReference type="RefSeq" id="XP_033683668.1">
    <property type="nucleotide sequence ID" value="XM_033828911.1"/>
</dbReference>
<sequence>MEFFYSLFTVLLHLVTIVTAADTSAWKSRSIYFTLTDRVARSSSDTGGGSCSDLGNYCGGTFKGLESKLDYIKGLGFDAIWMTPVVTNSAGGYHGYWAQDLYGINSNYGTTDDLKSLVNTAHSKGIYVMVDVVANHMGFAAISDNRPSPLDQSSSYHTACDINYSDQNSIQECRIANLPDVYTEKSEIRTLYQDWIRYLVQEYQFDGVRIDTVKHVEKEFWPPFVSASGVYCIGEVFDGSPTYLAGYASTMPGLLNYAIYYPMNRFYQQQGSAQDMVDMHNQISSLFPDPTALGTFLDNHDNVRWLNQKNDVSLLKNALAYVVLSRGIPILYYGTEQGYSGGADPANREDLWRSGFNNQSDLYQAISRLSSARKSAGGLAGDDQVHLYVTSNAYAWSRAGGNLVVLTTNTGAGTSGSYCFNAQKNNGQWTNVFGSGTYTSDGSGNLCVSVTNGEPVVLVASTGSTTPTSTSSPTRTTATATTLATSACPTAVSVTFSHKITTAYGDSVKIAGNTEQLGNWDTAKAPALSASQYTASNPIWTITLSLPAGQSIQYKFIKVSSSGAVTWESDPNRSYTVPSCQASSTVSSENR</sequence>
<dbReference type="AlphaFoldDB" id="A0A6A6IDK9"/>
<evidence type="ECO:0000256" key="13">
    <source>
        <dbReference type="RuleBase" id="RU003615"/>
    </source>
</evidence>
<keyword evidence="6 15" id="KW-0732">Signal</keyword>
<dbReference type="OrthoDB" id="204980at2759"/>
<evidence type="ECO:0000256" key="7">
    <source>
        <dbReference type="ARBA" id="ARBA00022801"/>
    </source>
</evidence>
<evidence type="ECO:0000256" key="1">
    <source>
        <dbReference type="ARBA" id="ARBA00000548"/>
    </source>
</evidence>
<keyword evidence="5" id="KW-0479">Metal-binding</keyword>
<dbReference type="Pfam" id="PF00686">
    <property type="entry name" value="CBM_20"/>
    <property type="match status" value="1"/>
</dbReference>
<keyword evidence="7 14" id="KW-0378">Hydrolase</keyword>
<evidence type="ECO:0000256" key="15">
    <source>
        <dbReference type="SAM" id="SignalP"/>
    </source>
</evidence>
<evidence type="ECO:0000256" key="14">
    <source>
        <dbReference type="RuleBase" id="RU361134"/>
    </source>
</evidence>
<dbReference type="CDD" id="cd05811">
    <property type="entry name" value="CBM20_glucoamylase"/>
    <property type="match status" value="1"/>
</dbReference>
<dbReference type="EC" id="3.2.1.1" evidence="4 14"/>
<dbReference type="SUPFAM" id="SSF51445">
    <property type="entry name" value="(Trans)glycosidases"/>
    <property type="match status" value="1"/>
</dbReference>
<dbReference type="GeneID" id="54582241"/>
<dbReference type="GO" id="GO:0000272">
    <property type="term" value="P:polysaccharide catabolic process"/>
    <property type="evidence" value="ECO:0007669"/>
    <property type="project" value="UniProtKB-KW"/>
</dbReference>
<evidence type="ECO:0000256" key="5">
    <source>
        <dbReference type="ARBA" id="ARBA00022723"/>
    </source>
</evidence>
<evidence type="ECO:0000256" key="6">
    <source>
        <dbReference type="ARBA" id="ARBA00022729"/>
    </source>
</evidence>
<dbReference type="GO" id="GO:0046872">
    <property type="term" value="F:metal ion binding"/>
    <property type="evidence" value="ECO:0007669"/>
    <property type="project" value="UniProtKB-KW"/>
</dbReference>
<dbReference type="GO" id="GO:2001070">
    <property type="term" value="F:starch binding"/>
    <property type="evidence" value="ECO:0007669"/>
    <property type="project" value="InterPro"/>
</dbReference>
<feature type="chain" id="PRO_5025455118" description="Alpha-amylase" evidence="15">
    <location>
        <begin position="21"/>
        <end position="591"/>
    </location>
</feature>
<dbReference type="PROSITE" id="PS51166">
    <property type="entry name" value="CBM20"/>
    <property type="match status" value="1"/>
</dbReference>
<evidence type="ECO:0000256" key="10">
    <source>
        <dbReference type="ARBA" id="ARBA00023277"/>
    </source>
</evidence>
<keyword evidence="18" id="KW-1185">Reference proteome</keyword>
<keyword evidence="10 14" id="KW-0119">Carbohydrate metabolism</keyword>
<dbReference type="PRINTS" id="PR00110">
    <property type="entry name" value="ALPHAAMYLASE"/>
</dbReference>
<name>A0A6A6IDK9_9PLEO</name>
<dbReference type="InterPro" id="IPR002044">
    <property type="entry name" value="CBM20"/>
</dbReference>
<dbReference type="InterPro" id="IPR034836">
    <property type="entry name" value="CBM20_glucoamylase"/>
</dbReference>
<dbReference type="FunFam" id="3.20.20.80:FF:000120">
    <property type="entry name" value="Alpha-amylase A"/>
    <property type="match status" value="1"/>
</dbReference>
<dbReference type="CDD" id="cd11319">
    <property type="entry name" value="AmyAc_euk_AmyA"/>
    <property type="match status" value="1"/>
</dbReference>
<feature type="signal peptide" evidence="15">
    <location>
        <begin position="1"/>
        <end position="20"/>
    </location>
</feature>
<dbReference type="PANTHER" id="PTHR10357:SF212">
    <property type="entry name" value="ALPHA-AMYLASE"/>
    <property type="match status" value="1"/>
</dbReference>
<dbReference type="GO" id="GO:0004556">
    <property type="term" value="F:alpha-amylase activity"/>
    <property type="evidence" value="ECO:0007669"/>
    <property type="project" value="UniProtKB-UniRule"/>
</dbReference>
<dbReference type="InterPro" id="IPR006047">
    <property type="entry name" value="GH13_cat_dom"/>
</dbReference>
<evidence type="ECO:0000256" key="4">
    <source>
        <dbReference type="ARBA" id="ARBA00012595"/>
    </source>
</evidence>
<evidence type="ECO:0000256" key="12">
    <source>
        <dbReference type="ARBA" id="ARBA00023326"/>
    </source>
</evidence>
<keyword evidence="11 14" id="KW-0326">Glycosidase</keyword>
<dbReference type="Gene3D" id="2.60.40.10">
    <property type="entry name" value="Immunoglobulins"/>
    <property type="match status" value="1"/>
</dbReference>
<dbReference type="SUPFAM" id="SSF49452">
    <property type="entry name" value="Starch-binding domain-like"/>
    <property type="match status" value="1"/>
</dbReference>
<evidence type="ECO:0000313" key="17">
    <source>
        <dbReference type="EMBL" id="KAF2248664.1"/>
    </source>
</evidence>
<evidence type="ECO:0000259" key="16">
    <source>
        <dbReference type="PROSITE" id="PS51166"/>
    </source>
</evidence>
<dbReference type="SUPFAM" id="SSF51011">
    <property type="entry name" value="Glycosyl hydrolase domain"/>
    <property type="match status" value="1"/>
</dbReference>
<keyword evidence="9" id="KW-0325">Glycoprotein</keyword>
<dbReference type="Proteomes" id="UP000800094">
    <property type="component" value="Unassembled WGS sequence"/>
</dbReference>
<evidence type="ECO:0000256" key="8">
    <source>
        <dbReference type="ARBA" id="ARBA00022837"/>
    </source>
</evidence>
<dbReference type="SMR" id="A0A6A6IDK9"/>
<protein>
    <recommendedName>
        <fullName evidence="4 14">Alpha-amylase</fullName>
        <ecNumber evidence="4 14">3.2.1.1</ecNumber>
    </recommendedName>
</protein>
<dbReference type="InterPro" id="IPR013784">
    <property type="entry name" value="Carb-bd-like_fold"/>
</dbReference>